<dbReference type="SUPFAM" id="SSF52499">
    <property type="entry name" value="Isochorismatase-like hydrolases"/>
    <property type="match status" value="1"/>
</dbReference>
<dbReference type="STRING" id="1921510.BSL82_16670"/>
<organism evidence="3 4">
    <name type="scientific">Tardibacter chloracetimidivorans</name>
    <dbReference type="NCBI Taxonomy" id="1921510"/>
    <lineage>
        <taxon>Bacteria</taxon>
        <taxon>Pseudomonadati</taxon>
        <taxon>Pseudomonadota</taxon>
        <taxon>Alphaproteobacteria</taxon>
        <taxon>Sphingomonadales</taxon>
        <taxon>Sphingomonadaceae</taxon>
        <taxon>Tardibacter</taxon>
    </lineage>
</organism>
<dbReference type="GO" id="GO:0016787">
    <property type="term" value="F:hydrolase activity"/>
    <property type="evidence" value="ECO:0007669"/>
    <property type="project" value="UniProtKB-KW"/>
</dbReference>
<evidence type="ECO:0000256" key="1">
    <source>
        <dbReference type="ARBA" id="ARBA00022801"/>
    </source>
</evidence>
<dbReference type="CDD" id="cd00431">
    <property type="entry name" value="cysteine_hydrolases"/>
    <property type="match status" value="1"/>
</dbReference>
<dbReference type="InterPro" id="IPR000868">
    <property type="entry name" value="Isochorismatase-like_dom"/>
</dbReference>
<dbReference type="InterPro" id="IPR050272">
    <property type="entry name" value="Isochorismatase-like_hydrls"/>
</dbReference>
<evidence type="ECO:0000313" key="3">
    <source>
        <dbReference type="EMBL" id="API60721.1"/>
    </source>
</evidence>
<evidence type="ECO:0000259" key="2">
    <source>
        <dbReference type="Pfam" id="PF00857"/>
    </source>
</evidence>
<dbReference type="PANTHER" id="PTHR43540:SF6">
    <property type="entry name" value="ISOCHORISMATASE-LIKE DOMAIN-CONTAINING PROTEIN"/>
    <property type="match status" value="1"/>
</dbReference>
<dbReference type="EMBL" id="CP018221">
    <property type="protein sequence ID" value="API60721.1"/>
    <property type="molecule type" value="Genomic_DNA"/>
</dbReference>
<dbReference type="PANTHER" id="PTHR43540">
    <property type="entry name" value="PEROXYUREIDOACRYLATE/UREIDOACRYLATE AMIDOHYDROLASE-RELATED"/>
    <property type="match status" value="1"/>
</dbReference>
<proteinExistence type="predicted"/>
<gene>
    <name evidence="3" type="ORF">BSL82_16670</name>
</gene>
<keyword evidence="4" id="KW-1185">Reference proteome</keyword>
<dbReference type="KEGG" id="sphj:BSL82_16670"/>
<dbReference type="RefSeq" id="WP_072598379.1">
    <property type="nucleotide sequence ID" value="NZ_CP018221.1"/>
</dbReference>
<reference evidence="4" key="1">
    <citation type="submission" date="2016-11" db="EMBL/GenBank/DDBJ databases">
        <title>Complete Genome Sequence of alachlor-degrading Sphingomonas sp. strain JJ-A5.</title>
        <authorList>
            <person name="Lee H."/>
            <person name="Ka J.-O."/>
        </authorList>
    </citation>
    <scope>NUCLEOTIDE SEQUENCE [LARGE SCALE GENOMIC DNA]</scope>
    <source>
        <strain evidence="4">JJ-A5</strain>
    </source>
</reference>
<protein>
    <recommendedName>
        <fullName evidence="2">Isochorismatase-like domain-containing protein</fullName>
    </recommendedName>
</protein>
<evidence type="ECO:0000313" key="4">
    <source>
        <dbReference type="Proteomes" id="UP000182063"/>
    </source>
</evidence>
<keyword evidence="1" id="KW-0378">Hydrolase</keyword>
<dbReference type="OrthoDB" id="8477867at2"/>
<dbReference type="AlphaFoldDB" id="A0A1L3ZYL5"/>
<feature type="domain" description="Isochorismatase-like" evidence="2">
    <location>
        <begin position="17"/>
        <end position="189"/>
    </location>
</feature>
<dbReference type="Pfam" id="PF00857">
    <property type="entry name" value="Isochorismatase"/>
    <property type="match status" value="1"/>
</dbReference>
<sequence>MGKGKDRPADPSAGSGAALLIIDMISNMDFRHADEIAAPAEAAARRIKALRAAATRAGLPVIYVNDNFGHWGMEWPRLVEMCEASGETAATLVRLLRPRKADLFIIKPMHSGFYATNLQALLPRLGVSRLILTGMATELCVLFTAADAHMRDYSLWTPADCVASSTADGGEFALRLLRRHMGVEVRPTAERGLEDWLESSASS</sequence>
<dbReference type="Gene3D" id="3.40.50.850">
    <property type="entry name" value="Isochorismatase-like"/>
    <property type="match status" value="1"/>
</dbReference>
<dbReference type="InterPro" id="IPR036380">
    <property type="entry name" value="Isochorismatase-like_sf"/>
</dbReference>
<name>A0A1L3ZYL5_9SPHN</name>
<accession>A0A1L3ZYL5</accession>
<dbReference type="Proteomes" id="UP000182063">
    <property type="component" value="Chromosome"/>
</dbReference>